<gene>
    <name evidence="1" type="ORF">K3X48_15595</name>
</gene>
<dbReference type="AlphaFoldDB" id="A0A9Q9HD49"/>
<evidence type="ECO:0000313" key="2">
    <source>
        <dbReference type="Proteomes" id="UP001057991"/>
    </source>
</evidence>
<protein>
    <submittedName>
        <fullName evidence="1">Uncharacterized protein</fullName>
    </submittedName>
</protein>
<sequence length="84" mass="9610">MPDHKKANAIEKGVEHVCAMHLEIQQIGLALQPALKARFGFVSIGRYVFEARDMVEWLEISGHHERPRFAHIGWRRVGIIPGKQ</sequence>
<dbReference type="EMBL" id="CP080777">
    <property type="protein sequence ID" value="UWP97056.1"/>
    <property type="molecule type" value="Genomic_DNA"/>
</dbReference>
<keyword evidence="1" id="KW-0614">Plasmid</keyword>
<accession>A0A9Q9HD49</accession>
<proteinExistence type="predicted"/>
<organism evidence="1 2">
    <name type="scientific">Aliiroseovarius crassostreae</name>
    <dbReference type="NCBI Taxonomy" id="154981"/>
    <lineage>
        <taxon>Bacteria</taxon>
        <taxon>Pseudomonadati</taxon>
        <taxon>Pseudomonadota</taxon>
        <taxon>Alphaproteobacteria</taxon>
        <taxon>Rhodobacterales</taxon>
        <taxon>Paracoccaceae</taxon>
        <taxon>Aliiroseovarius</taxon>
    </lineage>
</organism>
<dbReference type="RefSeq" id="WP_259787138.1">
    <property type="nucleotide sequence ID" value="NZ_CP080777.1"/>
</dbReference>
<dbReference type="Proteomes" id="UP001057991">
    <property type="component" value="Plasmid unnamed1"/>
</dbReference>
<evidence type="ECO:0000313" key="1">
    <source>
        <dbReference type="EMBL" id="UWP97056.1"/>
    </source>
</evidence>
<name>A0A9Q9HD49_9RHOB</name>
<geneLocation type="plasmid" evidence="1 2">
    <name>unnamed1</name>
</geneLocation>
<reference evidence="1" key="1">
    <citation type="submission" date="2021-08" db="EMBL/GenBank/DDBJ databases">
        <authorList>
            <person name="Nwanade C."/>
            <person name="Wang M."/>
            <person name="Masoudi A."/>
            <person name="Yu Z."/>
            <person name="Liu J."/>
        </authorList>
    </citation>
    <scope>NUCLEOTIDE SEQUENCE</scope>
    <source>
        <strain evidence="1">S056</strain>
        <plasmid evidence="1">unnamed1</plasmid>
    </source>
</reference>